<gene>
    <name evidence="3" type="ORF">HDA36_002470</name>
</gene>
<keyword evidence="2" id="KW-1133">Transmembrane helix</keyword>
<keyword evidence="2" id="KW-0812">Transmembrane</keyword>
<comment type="caution">
    <text evidence="3">The sequence shown here is derived from an EMBL/GenBank/DDBJ whole genome shotgun (WGS) entry which is preliminary data.</text>
</comment>
<dbReference type="AlphaFoldDB" id="A0A7W8VDD4"/>
<feature type="region of interest" description="Disordered" evidence="1">
    <location>
        <begin position="346"/>
        <end position="367"/>
    </location>
</feature>
<evidence type="ECO:0000313" key="4">
    <source>
        <dbReference type="Proteomes" id="UP000572635"/>
    </source>
</evidence>
<evidence type="ECO:0000256" key="2">
    <source>
        <dbReference type="SAM" id="Phobius"/>
    </source>
</evidence>
<sequence>MTPVGAARRTPGGDRGASFTQYAALVLCIAAIAGAVLVSVPGQTRDLFSAALCRIEQAVTGEDGPCGEEGDGDGEADPEYDYKPLYCVKDGTKETYGYSLGLGIFKWGQEYSYAKENLSNGSVVVTFVPTTEVGVAGGAGWDFGGKNADAPAHAGATVEGGVSAKLSPGMTYIFKSKEEYEKFADEVDAAIAEEQSRQMNPRGQGGLALAELLGLYDRPEITVQPSIRTATLELEASADASIGVWAGPAADKGDSWNMNLGAQGNVTVSGKYDKSTWYTDPKNIQTSETFSWTGSGSLGATVLAGHADGELSWGGGTRIMRNQDGSLANIRYIANAEGSYNIGIDKQNERKNKDGLDGGGISAGKKQTKSVNQMVQLDFDTPEEQAAGEALLKEHGPVPPPYVSNAMADQLDKEDYGGDIAEKPDDDAPAWDEIFYRKGRAWQYASDVETDEGELAARIKMGLQFGGSVNWALEERNTTDALMLAGPENGARRFIEYADCVSDQAEEDEGR</sequence>
<proteinExistence type="predicted"/>
<feature type="compositionally biased region" description="Basic and acidic residues" evidence="1">
    <location>
        <begin position="346"/>
        <end position="356"/>
    </location>
</feature>
<protein>
    <submittedName>
        <fullName evidence="3">Uncharacterized protein</fullName>
    </submittedName>
</protein>
<accession>A0A7W8VDD4</accession>
<dbReference type="RefSeq" id="WP_184391959.1">
    <property type="nucleotide sequence ID" value="NZ_BAAAJD010000042.1"/>
</dbReference>
<dbReference type="Proteomes" id="UP000572635">
    <property type="component" value="Unassembled WGS sequence"/>
</dbReference>
<dbReference type="EMBL" id="JACHDB010000001">
    <property type="protein sequence ID" value="MBB5432386.1"/>
    <property type="molecule type" value="Genomic_DNA"/>
</dbReference>
<evidence type="ECO:0000313" key="3">
    <source>
        <dbReference type="EMBL" id="MBB5432386.1"/>
    </source>
</evidence>
<evidence type="ECO:0000256" key="1">
    <source>
        <dbReference type="SAM" id="MobiDB-lite"/>
    </source>
</evidence>
<keyword evidence="4" id="KW-1185">Reference proteome</keyword>
<keyword evidence="2" id="KW-0472">Membrane</keyword>
<feature type="transmembrane region" description="Helical" evidence="2">
    <location>
        <begin position="20"/>
        <end position="40"/>
    </location>
</feature>
<reference evidence="3 4" key="1">
    <citation type="submission" date="2020-08" db="EMBL/GenBank/DDBJ databases">
        <title>Sequencing the genomes of 1000 actinobacteria strains.</title>
        <authorList>
            <person name="Klenk H.-P."/>
        </authorList>
    </citation>
    <scope>NUCLEOTIDE SEQUENCE [LARGE SCALE GENOMIC DNA]</scope>
    <source>
        <strain evidence="3 4">DSM 44551</strain>
    </source>
</reference>
<organism evidence="3 4">
    <name type="scientific">Nocardiopsis composta</name>
    <dbReference type="NCBI Taxonomy" id="157465"/>
    <lineage>
        <taxon>Bacteria</taxon>
        <taxon>Bacillati</taxon>
        <taxon>Actinomycetota</taxon>
        <taxon>Actinomycetes</taxon>
        <taxon>Streptosporangiales</taxon>
        <taxon>Nocardiopsidaceae</taxon>
        <taxon>Nocardiopsis</taxon>
    </lineage>
</organism>
<name>A0A7W8VDD4_9ACTN</name>